<feature type="transmembrane region" description="Helical" evidence="6">
    <location>
        <begin position="106"/>
        <end position="129"/>
    </location>
</feature>
<comment type="subcellular location">
    <subcellularLocation>
        <location evidence="1">Cell membrane</location>
        <topology evidence="1">Multi-pass membrane protein</topology>
    </subcellularLocation>
</comment>
<dbReference type="InterPro" id="IPR012809">
    <property type="entry name" value="ECF_CbiQ"/>
</dbReference>
<evidence type="ECO:0000256" key="1">
    <source>
        <dbReference type="ARBA" id="ARBA00004651"/>
    </source>
</evidence>
<dbReference type="GO" id="GO:0006824">
    <property type="term" value="P:cobalt ion transport"/>
    <property type="evidence" value="ECO:0007669"/>
    <property type="project" value="InterPro"/>
</dbReference>
<dbReference type="AlphaFoldDB" id="A0A8J8B2K0"/>
<keyword evidence="4 6" id="KW-1133">Transmembrane helix</keyword>
<keyword evidence="8" id="KW-1185">Reference proteome</keyword>
<evidence type="ECO:0000256" key="2">
    <source>
        <dbReference type="ARBA" id="ARBA00022475"/>
    </source>
</evidence>
<feature type="transmembrane region" description="Helical" evidence="6">
    <location>
        <begin position="237"/>
        <end position="256"/>
    </location>
</feature>
<proteinExistence type="predicted"/>
<feature type="transmembrane region" description="Helical" evidence="6">
    <location>
        <begin position="24"/>
        <end position="54"/>
    </location>
</feature>
<keyword evidence="2" id="KW-1003">Cell membrane</keyword>
<reference evidence="7" key="2">
    <citation type="submission" date="2021-04" db="EMBL/GenBank/DDBJ databases">
        <authorList>
            <person name="Liu J."/>
        </authorList>
    </citation>
    <scope>NUCLEOTIDE SEQUENCE</scope>
    <source>
        <strain evidence="7">BAD-6</strain>
    </source>
</reference>
<dbReference type="NCBIfam" id="TIGR02454">
    <property type="entry name" value="ECF_T_CbiQ"/>
    <property type="match status" value="1"/>
</dbReference>
<evidence type="ECO:0000313" key="8">
    <source>
        <dbReference type="Proteomes" id="UP000675664"/>
    </source>
</evidence>
<dbReference type="PANTHER" id="PTHR43723">
    <property type="entry name" value="COBALT TRANSPORT PROTEIN CBIQ"/>
    <property type="match status" value="1"/>
</dbReference>
<name>A0A8J8B2K0_9FIRM</name>
<evidence type="ECO:0000313" key="7">
    <source>
        <dbReference type="EMBL" id="MBR0597325.1"/>
    </source>
</evidence>
<accession>A0A8J8B2K0</accession>
<evidence type="ECO:0000256" key="3">
    <source>
        <dbReference type="ARBA" id="ARBA00022692"/>
    </source>
</evidence>
<feature type="transmembrane region" description="Helical" evidence="6">
    <location>
        <begin position="66"/>
        <end position="86"/>
    </location>
</feature>
<reference evidence="7" key="1">
    <citation type="submission" date="2021-04" db="EMBL/GenBank/DDBJ databases">
        <title>Sinoanaerobacter chloroacetimidivorans sp. nov., an obligate anaerobic bacterium isolated from anaerobic sludge.</title>
        <authorList>
            <person name="Bao Y."/>
        </authorList>
    </citation>
    <scope>NUCLEOTIDE SEQUENCE</scope>
    <source>
        <strain evidence="7">BAD-6</strain>
    </source>
</reference>
<sequence length="262" mass="28997">MMMIDKLAYSSRLRDKSPALKASLAVGTLLICVGARSFMVSLITIIVMGGLTVLSSRISLLKYLKLMSIPFGFMVLSTIAIVINLSDKPMDLLSVPVGSGYLAISYHSLTEGILLVMVALASVSCLYFLTLSTAMLDILEVLRRLHCPILMVELMMLIYRYIFVILDMASAITTSQHCRLGNKDFMTELRSMGQMLAVLLVRSLKRSSQLFDAMESRCYDGEIRVLRESYTAEKRELIGTAGFLAAMLAIAILCRLKGIGLW</sequence>
<dbReference type="GO" id="GO:0043190">
    <property type="term" value="C:ATP-binding cassette (ABC) transporter complex"/>
    <property type="evidence" value="ECO:0007669"/>
    <property type="project" value="InterPro"/>
</dbReference>
<organism evidence="7 8">
    <name type="scientific">Sinanaerobacter chloroacetimidivorans</name>
    <dbReference type="NCBI Taxonomy" id="2818044"/>
    <lineage>
        <taxon>Bacteria</taxon>
        <taxon>Bacillati</taxon>
        <taxon>Bacillota</taxon>
        <taxon>Clostridia</taxon>
        <taxon>Peptostreptococcales</taxon>
        <taxon>Anaerovoracaceae</taxon>
        <taxon>Sinanaerobacter</taxon>
    </lineage>
</organism>
<evidence type="ECO:0000256" key="4">
    <source>
        <dbReference type="ARBA" id="ARBA00022989"/>
    </source>
</evidence>
<evidence type="ECO:0000256" key="5">
    <source>
        <dbReference type="ARBA" id="ARBA00023136"/>
    </source>
</evidence>
<dbReference type="Proteomes" id="UP000675664">
    <property type="component" value="Unassembled WGS sequence"/>
</dbReference>
<keyword evidence="5 6" id="KW-0472">Membrane</keyword>
<evidence type="ECO:0000256" key="6">
    <source>
        <dbReference type="SAM" id="Phobius"/>
    </source>
</evidence>
<dbReference type="Pfam" id="PF02361">
    <property type="entry name" value="CbiQ"/>
    <property type="match status" value="1"/>
</dbReference>
<protein>
    <submittedName>
        <fullName evidence="7">Cobalt ECF transporter T component CbiQ</fullName>
    </submittedName>
</protein>
<dbReference type="InterPro" id="IPR003339">
    <property type="entry name" value="ABC/ECF_trnsptr_transmembrane"/>
</dbReference>
<gene>
    <name evidence="7" type="primary">cbiQ</name>
    <name evidence="7" type="ORF">KCX82_05545</name>
</gene>
<keyword evidence="3 6" id="KW-0812">Transmembrane</keyword>
<dbReference type="EMBL" id="JAGSND010000003">
    <property type="protein sequence ID" value="MBR0597325.1"/>
    <property type="molecule type" value="Genomic_DNA"/>
</dbReference>
<feature type="transmembrane region" description="Helical" evidence="6">
    <location>
        <begin position="141"/>
        <end position="162"/>
    </location>
</feature>
<comment type="caution">
    <text evidence="7">The sequence shown here is derived from an EMBL/GenBank/DDBJ whole genome shotgun (WGS) entry which is preliminary data.</text>
</comment>
<dbReference type="CDD" id="cd16914">
    <property type="entry name" value="EcfT"/>
    <property type="match status" value="1"/>
</dbReference>
<dbReference type="InterPro" id="IPR052770">
    <property type="entry name" value="Cobalt_transport_CbiQ"/>
</dbReference>
<dbReference type="PANTHER" id="PTHR43723:SF1">
    <property type="entry name" value="COBALT TRANSPORT PROTEIN CBIQ"/>
    <property type="match status" value="1"/>
</dbReference>